<protein>
    <submittedName>
        <fullName evidence="2">Uncharacterized protein</fullName>
    </submittedName>
</protein>
<evidence type="ECO:0000313" key="3">
    <source>
        <dbReference type="Proteomes" id="UP000029003"/>
    </source>
</evidence>
<accession>A0A087E6X5</accession>
<gene>
    <name evidence="2" type="ORF">THER5_2008</name>
</gene>
<reference evidence="2 3" key="1">
    <citation type="submission" date="2014-03" db="EMBL/GenBank/DDBJ databases">
        <title>Genomics of Bifidobacteria.</title>
        <authorList>
            <person name="Ventura M."/>
            <person name="Milani C."/>
            <person name="Lugli G.A."/>
        </authorList>
    </citation>
    <scope>NUCLEOTIDE SEQUENCE [LARGE SCALE GENOMIC DNA]</scope>
    <source>
        <strain evidence="2 3">LMG 21395</strain>
    </source>
</reference>
<proteinExistence type="predicted"/>
<dbReference type="EMBL" id="JGZT01000005">
    <property type="protein sequence ID" value="KFJ03526.1"/>
    <property type="molecule type" value="Genomic_DNA"/>
</dbReference>
<feature type="region of interest" description="Disordered" evidence="1">
    <location>
        <begin position="1"/>
        <end position="24"/>
    </location>
</feature>
<name>A0A087E6X5_9BIFI</name>
<evidence type="ECO:0000256" key="1">
    <source>
        <dbReference type="SAM" id="MobiDB-lite"/>
    </source>
</evidence>
<dbReference type="Proteomes" id="UP000029003">
    <property type="component" value="Unassembled WGS sequence"/>
</dbReference>
<sequence>MNPWYSGPIPKSSIGRNLDGPDTMLTAAANRPAKANIHVDELLRAEKQFRNQKSQRNNAGFTYDCTKFVVKSIERNENRITRLPKERIRHDGKHQ</sequence>
<comment type="caution">
    <text evidence="2">The sequence shown here is derived from an EMBL/GenBank/DDBJ whole genome shotgun (WGS) entry which is preliminary data.</text>
</comment>
<dbReference type="AlphaFoldDB" id="A0A087E6X5"/>
<evidence type="ECO:0000313" key="2">
    <source>
        <dbReference type="EMBL" id="KFJ03526.1"/>
    </source>
</evidence>
<organism evidence="2 3">
    <name type="scientific">Bifidobacterium thermacidophilum subsp. thermacidophilum</name>
    <dbReference type="NCBI Taxonomy" id="79262"/>
    <lineage>
        <taxon>Bacteria</taxon>
        <taxon>Bacillati</taxon>
        <taxon>Actinomycetota</taxon>
        <taxon>Actinomycetes</taxon>
        <taxon>Bifidobacteriales</taxon>
        <taxon>Bifidobacteriaceae</taxon>
        <taxon>Bifidobacterium</taxon>
    </lineage>
</organism>